<evidence type="ECO:0000313" key="3">
    <source>
        <dbReference type="EMBL" id="SPD31109.1"/>
    </source>
</evidence>
<feature type="domain" description="CCHC-type" evidence="2">
    <location>
        <begin position="111"/>
        <end position="126"/>
    </location>
</feature>
<proteinExistence type="predicted"/>
<keyword evidence="1" id="KW-0862">Zinc</keyword>
<dbReference type="Pfam" id="PF13966">
    <property type="entry name" value="zf-RVT"/>
    <property type="match status" value="1"/>
</dbReference>
<gene>
    <name evidence="3" type="ORF">FSB_LOCUS58991</name>
</gene>
<evidence type="ECO:0000256" key="1">
    <source>
        <dbReference type="PROSITE-ProRule" id="PRU00047"/>
    </source>
</evidence>
<dbReference type="GO" id="GO:0003676">
    <property type="term" value="F:nucleic acid binding"/>
    <property type="evidence" value="ECO:0007669"/>
    <property type="project" value="InterPro"/>
</dbReference>
<dbReference type="PANTHER" id="PTHR33116">
    <property type="entry name" value="REVERSE TRANSCRIPTASE ZINC-BINDING DOMAIN-CONTAINING PROTEIN-RELATED-RELATED"/>
    <property type="match status" value="1"/>
</dbReference>
<reference evidence="3" key="1">
    <citation type="submission" date="2018-02" db="EMBL/GenBank/DDBJ databases">
        <authorList>
            <person name="Cohen D.B."/>
            <person name="Kent A.D."/>
        </authorList>
    </citation>
    <scope>NUCLEOTIDE SEQUENCE</scope>
</reference>
<dbReference type="InterPro" id="IPR036691">
    <property type="entry name" value="Endo/exonu/phosph_ase_sf"/>
</dbReference>
<dbReference type="Pfam" id="PF14392">
    <property type="entry name" value="zf-CCHC_4"/>
    <property type="match status" value="1"/>
</dbReference>
<dbReference type="PROSITE" id="PS50158">
    <property type="entry name" value="ZF_CCHC"/>
    <property type="match status" value="1"/>
</dbReference>
<dbReference type="InterPro" id="IPR025836">
    <property type="entry name" value="Zn_knuckle_CX2CX4HX4C"/>
</dbReference>
<dbReference type="Pfam" id="PF00078">
    <property type="entry name" value="RVT_1"/>
    <property type="match status" value="1"/>
</dbReference>
<sequence length="1178" mass="131915">MEASSSVEALVNDLAAKAAKCSCDDLRLELPSLQNESDALLLSLIGNALGPSEVLTLFSRPGIRNSPGKRFIRIRVEVDVSAPLIPGLFLPRKDLSDVWIGLKYEKLSDLCYKCGVIGHDANSCTSNIVHLTNPFGHCIPAFGVWLHSNNDALPPGIYDVKNALPDSSASATDGKQALSGQKNVAVLSSLPTKVHELASSAKVDPLSQNRPFPVLEDPLATSDVVNSTCDPPRRTGGLCLLWSSALDVKILEFNANTIAITIKDCSGSWTLIGFYGPPYHAKRAKARVNLHALLETINGLWVCCGDFNVVIDDAEKEGGKVGGPSTPSFLRDLLFELGAVDLGFSSNRFTWSNRRWGRDSIRERLDRAIAKIDWRLTFPKANVFHLGAINLDHSPLLCFEVINTAWKKDFMGSACFKLYHISAKLVQIQSLSATEANVTLEANLLNELNGWLLRDDGTWIINKGDIKEFVVEKFRQIFTEEPILFPADLENLITSSISPSANDYLYLIPSLKEIKDALFGMQSLKAPGLDGLPPFFLQAILVNCGPLLPNLISPCQSTFIPDRWIVENQLIVQELMHNFKRRKVKGGFVAVKVDLQKAYDRVNWKFLRVVLKKFGFPEKFVNWIMQCVSSVSSFVIINGGKTQWFRLSRGLRQGDPLFTYLFIICQEILFRLIEKEHALGLVSGVRMNRTGPAFTHVMYADDLFLFARANMREVKILDDCLDKFCLWSGQMINRDKSGIVFSKLVQRDRKRAIKSELNMKAISKQATYLGAPLFSSRSHSKDFKFLQERLESKLKGWHCKTMSWAGKCTLIKLVGQALPNYIFLAFDVPSGLQKDPPKNASHTWRAIERLKCIVAKGACYLVGDSAVIDIWKDPWVPWIPNFIPQPRDESSQDSLVVSCLINQDTRSWDLTKLEQLFSQESVEAIKKISLPVAPRLDQLIWTLDPKGNFSIKSDSTLCYNNLESVDPNIQWKKMWKLNLHERLKILAWRIASNILPTNLNFVRRVGFGNPLCPLCNNYEESTLHLFFQCSISRSIWFGLSWGVHPDILNVHRCEDVVKLLTEPPMNAQGPIDLKNLKTHAAILMVCTLDCIWCLRNKVVHGTTPINLPLIVKDLELRITKHLSSLSTVRIATAPLDPVMVWTPPPAGSIKINTDVAVHTNFSTLAVIARDHQGFVLKA</sequence>
<dbReference type="Gene3D" id="3.60.10.10">
    <property type="entry name" value="Endonuclease/exonuclease/phosphatase"/>
    <property type="match status" value="1"/>
</dbReference>
<dbReference type="InterPro" id="IPR026960">
    <property type="entry name" value="RVT-Znf"/>
</dbReference>
<dbReference type="PANTHER" id="PTHR33116:SF86">
    <property type="entry name" value="REVERSE TRANSCRIPTASE DOMAIN-CONTAINING PROTEIN"/>
    <property type="match status" value="1"/>
</dbReference>
<dbReference type="AlphaFoldDB" id="A0A2N9J3T1"/>
<dbReference type="GO" id="GO:0008270">
    <property type="term" value="F:zinc ion binding"/>
    <property type="evidence" value="ECO:0007669"/>
    <property type="project" value="UniProtKB-KW"/>
</dbReference>
<dbReference type="InterPro" id="IPR043502">
    <property type="entry name" value="DNA/RNA_pol_sf"/>
</dbReference>
<name>A0A2N9J3T1_FAGSY</name>
<keyword evidence="1" id="KW-0479">Metal-binding</keyword>
<dbReference type="InterPro" id="IPR000477">
    <property type="entry name" value="RT_dom"/>
</dbReference>
<accession>A0A2N9J3T1</accession>
<dbReference type="CDD" id="cd01650">
    <property type="entry name" value="RT_nLTR_like"/>
    <property type="match status" value="1"/>
</dbReference>
<keyword evidence="1" id="KW-0863">Zinc-finger</keyword>
<dbReference type="EMBL" id="OIVN01006347">
    <property type="protein sequence ID" value="SPD31109.1"/>
    <property type="molecule type" value="Genomic_DNA"/>
</dbReference>
<dbReference type="SUPFAM" id="SSF56672">
    <property type="entry name" value="DNA/RNA polymerases"/>
    <property type="match status" value="1"/>
</dbReference>
<dbReference type="InterPro" id="IPR001878">
    <property type="entry name" value="Znf_CCHC"/>
</dbReference>
<evidence type="ECO:0000259" key="2">
    <source>
        <dbReference type="PROSITE" id="PS50158"/>
    </source>
</evidence>
<organism evidence="3">
    <name type="scientific">Fagus sylvatica</name>
    <name type="common">Beechnut</name>
    <dbReference type="NCBI Taxonomy" id="28930"/>
    <lineage>
        <taxon>Eukaryota</taxon>
        <taxon>Viridiplantae</taxon>
        <taxon>Streptophyta</taxon>
        <taxon>Embryophyta</taxon>
        <taxon>Tracheophyta</taxon>
        <taxon>Spermatophyta</taxon>
        <taxon>Magnoliopsida</taxon>
        <taxon>eudicotyledons</taxon>
        <taxon>Gunneridae</taxon>
        <taxon>Pentapetalae</taxon>
        <taxon>rosids</taxon>
        <taxon>fabids</taxon>
        <taxon>Fagales</taxon>
        <taxon>Fagaceae</taxon>
        <taxon>Fagus</taxon>
    </lineage>
</organism>
<dbReference type="SUPFAM" id="SSF56219">
    <property type="entry name" value="DNase I-like"/>
    <property type="match status" value="1"/>
</dbReference>
<protein>
    <recommendedName>
        <fullName evidence="2">CCHC-type domain-containing protein</fullName>
    </recommendedName>
</protein>